<dbReference type="Proteomes" id="UP000019335">
    <property type="component" value="Chromosome 10"/>
</dbReference>
<sequence length="235" mass="26335">MQHSDIVTPRRQPRFLTSCPRSFSALSTPRHQPIVRKFSGIKCCLFLLCSLPLMVPVRTQFPGPETVGPGSDFWNQTYDIDGRPVTLSQISSALNQSRPHYFWGGDLVCYDANMACCPAYCCNVMSTVHDLQKPMDMSFRDYQTASLNGTFQVLSWGESPLPEGQGGGQGGRDDKGSGAFVGILFKTFEFPIYGGWTLEIHFNKPVFDLRSFNARIVGTGDGAKTYFMQPEYWWV</sequence>
<organism evidence="1 2">
    <name type="scientific">Nannochloropsis gaditana</name>
    <dbReference type="NCBI Taxonomy" id="72520"/>
    <lineage>
        <taxon>Eukaryota</taxon>
        <taxon>Sar</taxon>
        <taxon>Stramenopiles</taxon>
        <taxon>Ochrophyta</taxon>
        <taxon>Eustigmatophyceae</taxon>
        <taxon>Eustigmatales</taxon>
        <taxon>Monodopsidaceae</taxon>
        <taxon>Nannochloropsis</taxon>
    </lineage>
</organism>
<comment type="caution">
    <text evidence="1">The sequence shown here is derived from an EMBL/GenBank/DDBJ whole genome shotgun (WGS) entry which is preliminary data.</text>
</comment>
<evidence type="ECO:0000313" key="1">
    <source>
        <dbReference type="EMBL" id="EWM25993.1"/>
    </source>
</evidence>
<feature type="non-terminal residue" evidence="1">
    <location>
        <position position="235"/>
    </location>
</feature>
<gene>
    <name evidence="1" type="ORF">Naga_100531g2</name>
</gene>
<reference evidence="1 2" key="1">
    <citation type="journal article" date="2014" name="Mol. Plant">
        <title>Chromosome Scale Genome Assembly and Transcriptome Profiling of Nannochloropsis gaditana in Nitrogen Depletion.</title>
        <authorList>
            <person name="Corteggiani Carpinelli E."/>
            <person name="Telatin A."/>
            <person name="Vitulo N."/>
            <person name="Forcato C."/>
            <person name="D'Angelo M."/>
            <person name="Schiavon R."/>
            <person name="Vezzi A."/>
            <person name="Giacometti G.M."/>
            <person name="Morosinotto T."/>
            <person name="Valle G."/>
        </authorList>
    </citation>
    <scope>NUCLEOTIDE SEQUENCE [LARGE SCALE GENOMIC DNA]</scope>
    <source>
        <strain evidence="1 2">B-31</strain>
    </source>
</reference>
<evidence type="ECO:0000313" key="2">
    <source>
        <dbReference type="Proteomes" id="UP000019335"/>
    </source>
</evidence>
<dbReference type="AlphaFoldDB" id="W7TR78"/>
<accession>W7TR78</accession>
<proteinExistence type="predicted"/>
<dbReference type="EMBL" id="AZIL01000791">
    <property type="protein sequence ID" value="EWM25993.1"/>
    <property type="molecule type" value="Genomic_DNA"/>
</dbReference>
<protein>
    <submittedName>
        <fullName evidence="1">Uncharacterized protein</fullName>
    </submittedName>
</protein>
<name>W7TR78_9STRA</name>
<keyword evidence="2" id="KW-1185">Reference proteome</keyword>